<dbReference type="GO" id="GO:0051287">
    <property type="term" value="F:NAD binding"/>
    <property type="evidence" value="ECO:0007669"/>
    <property type="project" value="UniProtKB-ARBA"/>
</dbReference>
<keyword evidence="6" id="KW-0547">Nucleotide-binding</keyword>
<keyword evidence="6" id="KW-0067">ATP-binding</keyword>
<dbReference type="Gene3D" id="3.40.50.10330">
    <property type="entry name" value="Probable inorganic polyphosphate/atp-NAD kinase, domain 1"/>
    <property type="match status" value="1"/>
</dbReference>
<reference evidence="7" key="1">
    <citation type="journal article" date="2011" name="Environ. Microbiol.">
        <title>Time-series analyses of Monterey Bay coastal microbial picoplankton using a 'genome proxy' microarray.</title>
        <authorList>
            <person name="Rich V.I."/>
            <person name="Pham V.D."/>
            <person name="Eppley J."/>
            <person name="Shi Y."/>
            <person name="DeLong E.F."/>
        </authorList>
    </citation>
    <scope>NUCLEOTIDE SEQUENCE</scope>
</reference>
<dbReference type="AlphaFoldDB" id="E0XUF4"/>
<comment type="catalytic activity">
    <reaction evidence="5 6">
        <text>NAD(+) + ATP = ADP + NADP(+) + H(+)</text>
        <dbReference type="Rhea" id="RHEA:18629"/>
        <dbReference type="ChEBI" id="CHEBI:15378"/>
        <dbReference type="ChEBI" id="CHEBI:30616"/>
        <dbReference type="ChEBI" id="CHEBI:57540"/>
        <dbReference type="ChEBI" id="CHEBI:58349"/>
        <dbReference type="ChEBI" id="CHEBI:456216"/>
        <dbReference type="EC" id="2.7.1.23"/>
    </reaction>
</comment>
<dbReference type="EC" id="2.7.1.23" evidence="6"/>
<protein>
    <recommendedName>
        <fullName evidence="6">NAD kinase</fullName>
        <ecNumber evidence="6">2.7.1.23</ecNumber>
    </recommendedName>
    <alternativeName>
        <fullName evidence="6">ATP-dependent NAD kinase</fullName>
    </alternativeName>
</protein>
<comment type="subcellular location">
    <subcellularLocation>
        <location evidence="6">Cytoplasm</location>
    </subcellularLocation>
</comment>
<dbReference type="GO" id="GO:0003951">
    <property type="term" value="F:NAD+ kinase activity"/>
    <property type="evidence" value="ECO:0007669"/>
    <property type="project" value="UniProtKB-UniRule"/>
</dbReference>
<comment type="similarity">
    <text evidence="6">Belongs to the NAD kinase family.</text>
</comment>
<keyword evidence="6" id="KW-0963">Cytoplasm</keyword>
<dbReference type="EMBL" id="GU474880">
    <property type="protein sequence ID" value="ADI18045.1"/>
    <property type="molecule type" value="Genomic_DNA"/>
</dbReference>
<feature type="binding site" evidence="6">
    <location>
        <begin position="68"/>
        <end position="69"/>
    </location>
    <ligand>
        <name>NAD(+)</name>
        <dbReference type="ChEBI" id="CHEBI:57540"/>
    </ligand>
</feature>
<dbReference type="SUPFAM" id="SSF111331">
    <property type="entry name" value="NAD kinase/diacylglycerol kinase-like"/>
    <property type="match status" value="1"/>
</dbReference>
<feature type="binding site" evidence="6">
    <location>
        <position position="173"/>
    </location>
    <ligand>
        <name>NAD(+)</name>
        <dbReference type="ChEBI" id="CHEBI:57540"/>
    </ligand>
</feature>
<comment type="caution">
    <text evidence="6">Lacks conserved residue(s) required for the propagation of feature annotation.</text>
</comment>
<dbReference type="GO" id="GO:0006741">
    <property type="term" value="P:NADP+ biosynthetic process"/>
    <property type="evidence" value="ECO:0007669"/>
    <property type="project" value="UniProtKB-UniRule"/>
</dbReference>
<dbReference type="InterPro" id="IPR002504">
    <property type="entry name" value="NADK"/>
</dbReference>
<dbReference type="PANTHER" id="PTHR20275:SF0">
    <property type="entry name" value="NAD KINASE"/>
    <property type="match status" value="1"/>
</dbReference>
<evidence type="ECO:0000313" key="7">
    <source>
        <dbReference type="EMBL" id="ADI18045.1"/>
    </source>
</evidence>
<keyword evidence="3 6" id="KW-0521">NADP</keyword>
<dbReference type="GO" id="GO:0005737">
    <property type="term" value="C:cytoplasm"/>
    <property type="evidence" value="ECO:0007669"/>
    <property type="project" value="UniProtKB-SubCell"/>
</dbReference>
<dbReference type="GO" id="GO:0005524">
    <property type="term" value="F:ATP binding"/>
    <property type="evidence" value="ECO:0007669"/>
    <property type="project" value="UniProtKB-KW"/>
</dbReference>
<dbReference type="GO" id="GO:0046872">
    <property type="term" value="F:metal ion binding"/>
    <property type="evidence" value="ECO:0007669"/>
    <property type="project" value="UniProtKB-UniRule"/>
</dbReference>
<feature type="binding site" evidence="6">
    <location>
        <position position="73"/>
    </location>
    <ligand>
        <name>NAD(+)</name>
        <dbReference type="ChEBI" id="CHEBI:57540"/>
    </ligand>
</feature>
<dbReference type="InterPro" id="IPR016064">
    <property type="entry name" value="NAD/diacylglycerol_kinase_sf"/>
</dbReference>
<dbReference type="PANTHER" id="PTHR20275">
    <property type="entry name" value="NAD KINASE"/>
    <property type="match status" value="1"/>
</dbReference>
<keyword evidence="1 6" id="KW-0808">Transferase</keyword>
<gene>
    <name evidence="6" type="primary">nadK</name>
</gene>
<dbReference type="GO" id="GO:0019674">
    <property type="term" value="P:NAD+ metabolic process"/>
    <property type="evidence" value="ECO:0007669"/>
    <property type="project" value="InterPro"/>
</dbReference>
<dbReference type="InterPro" id="IPR017437">
    <property type="entry name" value="ATP-NAD_kinase_PpnK-typ_C"/>
</dbReference>
<proteinExistence type="inferred from homology"/>
<feature type="binding site" evidence="6">
    <location>
        <position position="154"/>
    </location>
    <ligand>
        <name>NAD(+)</name>
        <dbReference type="ChEBI" id="CHEBI:57540"/>
    </ligand>
</feature>
<organism evidence="7">
    <name type="scientific">uncultured actinobacterium HF0200_20K23</name>
    <dbReference type="NCBI Taxonomy" id="711001"/>
    <lineage>
        <taxon>Bacteria</taxon>
        <taxon>Bacillati</taxon>
        <taxon>Actinomycetota</taxon>
        <taxon>Actinomycetes</taxon>
        <taxon>environmental samples</taxon>
    </lineage>
</organism>
<evidence type="ECO:0000256" key="6">
    <source>
        <dbReference type="HAMAP-Rule" id="MF_00361"/>
    </source>
</evidence>
<keyword evidence="4 6" id="KW-0520">NAD</keyword>
<dbReference type="InterPro" id="IPR017438">
    <property type="entry name" value="ATP-NAD_kinase_N"/>
</dbReference>
<sequence>MSVISMMVHPERSESLELAAALAGYLEKSGNKVRLDEVGASAVGRSELGCSTEDFAADADLAVSIGGDGTMLRTFERVAQAGVPVLGVNVGHLGYLTEFEADEAQTAVDKALRGDLPVEERLMIQSRVQRSDGEIEGTWIGLNEAVVEKKSQGHTVRLEVTIDDSPFATYAGDGLIVSTPTGSTAYNLSARGSIVAPTHWSLQLTPVAPHMLFDRSLVLRPDTEIRISVVGEREANLSVDGRSVAALRDGDVMIATRSEVIARLVTSGSGGFQQVLKQKFGLKDR</sequence>
<feature type="active site" description="Proton acceptor" evidence="6">
    <location>
        <position position="68"/>
    </location>
</feature>
<comment type="cofactor">
    <cofactor evidence="6">
        <name>a divalent metal cation</name>
        <dbReference type="ChEBI" id="CHEBI:60240"/>
    </cofactor>
</comment>
<name>E0XUF4_9ACTN</name>
<dbReference type="Gene3D" id="2.60.200.30">
    <property type="entry name" value="Probable inorganic polyphosphate/atp-NAD kinase, domain 2"/>
    <property type="match status" value="1"/>
</dbReference>
<keyword evidence="2 6" id="KW-0418">Kinase</keyword>
<accession>E0XUF4</accession>
<evidence type="ECO:0000256" key="1">
    <source>
        <dbReference type="ARBA" id="ARBA00022679"/>
    </source>
</evidence>
<comment type="function">
    <text evidence="6">Involved in the regulation of the intracellular balance of NAD and NADP, and is a key enzyme in the biosynthesis of NADP. Catalyzes specifically the phosphorylation on 2'-hydroxyl of the adenosine moiety of NAD to yield NADP.</text>
</comment>
<evidence type="ECO:0000256" key="3">
    <source>
        <dbReference type="ARBA" id="ARBA00022857"/>
    </source>
</evidence>
<feature type="binding site" evidence="6">
    <location>
        <position position="208"/>
    </location>
    <ligand>
        <name>NAD(+)</name>
        <dbReference type="ChEBI" id="CHEBI:57540"/>
    </ligand>
</feature>
<feature type="binding site" evidence="6">
    <location>
        <begin position="143"/>
        <end position="144"/>
    </location>
    <ligand>
        <name>NAD(+)</name>
        <dbReference type="ChEBI" id="CHEBI:57540"/>
    </ligand>
</feature>
<evidence type="ECO:0000256" key="2">
    <source>
        <dbReference type="ARBA" id="ARBA00022777"/>
    </source>
</evidence>
<evidence type="ECO:0000256" key="4">
    <source>
        <dbReference type="ARBA" id="ARBA00023027"/>
    </source>
</evidence>
<dbReference type="Pfam" id="PF01513">
    <property type="entry name" value="NAD_kinase"/>
    <property type="match status" value="1"/>
</dbReference>
<dbReference type="HAMAP" id="MF_00361">
    <property type="entry name" value="NAD_kinase"/>
    <property type="match status" value="1"/>
</dbReference>
<dbReference type="Pfam" id="PF20143">
    <property type="entry name" value="NAD_kinase_C"/>
    <property type="match status" value="1"/>
</dbReference>
<feature type="binding site" evidence="6">
    <location>
        <begin position="184"/>
        <end position="189"/>
    </location>
    <ligand>
        <name>NAD(+)</name>
        <dbReference type="ChEBI" id="CHEBI:57540"/>
    </ligand>
</feature>
<evidence type="ECO:0000256" key="5">
    <source>
        <dbReference type="ARBA" id="ARBA00047925"/>
    </source>
</evidence>